<evidence type="ECO:0000313" key="1">
    <source>
        <dbReference type="EMBL" id="BBP92847.1"/>
    </source>
</evidence>
<dbReference type="EMBL" id="AP021906">
    <property type="protein sequence ID" value="BBP92847.1"/>
    <property type="molecule type" value="Genomic_DNA"/>
</dbReference>
<dbReference type="Proteomes" id="UP000464658">
    <property type="component" value="Chromosome"/>
</dbReference>
<gene>
    <name evidence="1" type="ORF">BsIDN1_64650</name>
</gene>
<name>A0A5S9MHA4_BACIA</name>
<proteinExistence type="predicted"/>
<organism evidence="1 2">
    <name type="scientific">Bacillus safensis</name>
    <dbReference type="NCBI Taxonomy" id="561879"/>
    <lineage>
        <taxon>Bacteria</taxon>
        <taxon>Bacillati</taxon>
        <taxon>Bacillota</taxon>
        <taxon>Bacilli</taxon>
        <taxon>Bacillales</taxon>
        <taxon>Bacillaceae</taxon>
        <taxon>Bacillus</taxon>
    </lineage>
</organism>
<protein>
    <submittedName>
        <fullName evidence="1">Uncharacterized protein</fullName>
    </submittedName>
</protein>
<sequence>MIGLDFNDGYEGQLKQVAKAGKGHYYQASTGKEMGSIFSAESLKLHE</sequence>
<evidence type="ECO:0000313" key="2">
    <source>
        <dbReference type="Proteomes" id="UP000464658"/>
    </source>
</evidence>
<accession>A0A5S9MHA4</accession>
<dbReference type="AlphaFoldDB" id="A0A5S9MHA4"/>
<reference evidence="1 2" key="1">
    <citation type="submission" date="2019-12" db="EMBL/GenBank/DDBJ databases">
        <title>Full genome sequence of a Bacillus safensis strain isolated from commercially available natto in Indonesia.</title>
        <authorList>
            <person name="Yoshida M."/>
            <person name="Uomi M."/>
            <person name="Waturangi D."/>
            <person name="Ekaputri J.J."/>
            <person name="Setiamarga D.H.E."/>
        </authorList>
    </citation>
    <scope>NUCLEOTIDE SEQUENCE [LARGE SCALE GENOMIC DNA]</scope>
    <source>
        <strain evidence="1 2">IDN1</strain>
    </source>
</reference>